<feature type="chain" id="PRO_5008554084" description="Lipoprotein" evidence="1">
    <location>
        <begin position="24"/>
        <end position="303"/>
    </location>
</feature>
<dbReference type="KEGG" id="shj:SHELI_v1c10240"/>
<organism evidence="2 3">
    <name type="scientific">Spiroplasma helicoides</name>
    <dbReference type="NCBI Taxonomy" id="216938"/>
    <lineage>
        <taxon>Bacteria</taxon>
        <taxon>Bacillati</taxon>
        <taxon>Mycoplasmatota</taxon>
        <taxon>Mollicutes</taxon>
        <taxon>Entomoplasmatales</taxon>
        <taxon>Spiroplasmataceae</taxon>
        <taxon>Spiroplasma</taxon>
    </lineage>
</organism>
<dbReference type="Proteomes" id="UP000094378">
    <property type="component" value="Chromosome"/>
</dbReference>
<reference evidence="2 3" key="1">
    <citation type="submission" date="2016-08" db="EMBL/GenBank/DDBJ databases">
        <title>Complete genome sequence of Spiroplasma helicoides TABS-2 (DSM 22551).</title>
        <authorList>
            <person name="Shen W.-Y."/>
            <person name="Lo W.-S."/>
            <person name="Lai Y.-C."/>
            <person name="Kuo C.-H."/>
        </authorList>
    </citation>
    <scope>NUCLEOTIDE SEQUENCE [LARGE SCALE GENOMIC DNA]</scope>
    <source>
        <strain evidence="2 3">TABS-2</strain>
    </source>
</reference>
<evidence type="ECO:0000256" key="1">
    <source>
        <dbReference type="SAM" id="SignalP"/>
    </source>
</evidence>
<dbReference type="STRING" id="216938.SHELI_v1c10240"/>
<evidence type="ECO:0008006" key="4">
    <source>
        <dbReference type="Google" id="ProtNLM"/>
    </source>
</evidence>
<dbReference type="PROSITE" id="PS51257">
    <property type="entry name" value="PROKAR_LIPOPROTEIN"/>
    <property type="match status" value="1"/>
</dbReference>
<dbReference type="Pfam" id="PF25613">
    <property type="entry name" value="DUF7941"/>
    <property type="match status" value="1"/>
</dbReference>
<proteinExistence type="predicted"/>
<dbReference type="GO" id="GO:0016020">
    <property type="term" value="C:membrane"/>
    <property type="evidence" value="ECO:0007669"/>
    <property type="project" value="InterPro"/>
</dbReference>
<dbReference type="InterPro" id="IPR007880">
    <property type="entry name" value="Spiralin"/>
</dbReference>
<gene>
    <name evidence="2" type="ORF">SHELI_v1c10240</name>
</gene>
<dbReference type="NCBIfam" id="NF038029">
    <property type="entry name" value="LP_plasma"/>
    <property type="match status" value="1"/>
</dbReference>
<dbReference type="Pfam" id="PF05215">
    <property type="entry name" value="Spiralin"/>
    <property type="match status" value="1"/>
</dbReference>
<dbReference type="RefSeq" id="WP_069117329.1">
    <property type="nucleotide sequence ID" value="NZ_CP017015.1"/>
</dbReference>
<dbReference type="NCBIfam" id="NF045726">
    <property type="entry name" value="XXplasma_LP"/>
    <property type="match status" value="1"/>
</dbReference>
<dbReference type="OrthoDB" id="391434at2"/>
<evidence type="ECO:0000313" key="2">
    <source>
        <dbReference type="EMBL" id="AOG60971.1"/>
    </source>
</evidence>
<dbReference type="AlphaFoldDB" id="A0A1B3SM04"/>
<name>A0A1B3SM04_9MOLU</name>
<feature type="signal peptide" evidence="1">
    <location>
        <begin position="1"/>
        <end position="23"/>
    </location>
</feature>
<dbReference type="InterPro" id="IPR057701">
    <property type="entry name" value="DUF7941"/>
</dbReference>
<dbReference type="EMBL" id="CP017015">
    <property type="protein sequence ID" value="AOG60971.1"/>
    <property type="molecule type" value="Genomic_DNA"/>
</dbReference>
<sequence length="303" mass="30972">MKKLLSLLAATGLVATSGSVAVACNKKEAEAESIPSKDLASITAKDLSPSANDEASAKTAATTALKAYQAKAKLAVDYTFGTFTAATASDKAGSIVVAAVKDSKLLTGTVTFTLKYVASAEKPEEKHELSSVIKTTELGPITFSGSVPTAEELLAGIKAKNSDASKLTTKDFKIESEPAISATAAKITGQGNTYQGSVSLTYSKAEAPASKKDLSTAVTTKNLDAWQGAADKPTVKEVVDQVNAKNQGLGLTEGDVDMAAPSGSDLTKSATLTAKQSSSKFSGSVTVTYTYTKKAASSSSDAS</sequence>
<evidence type="ECO:0000313" key="3">
    <source>
        <dbReference type="Proteomes" id="UP000094378"/>
    </source>
</evidence>
<keyword evidence="3" id="KW-1185">Reference proteome</keyword>
<dbReference type="InterPro" id="IPR054816">
    <property type="entry name" value="Lipoprotein_mollicutes-type_CS"/>
</dbReference>
<protein>
    <recommendedName>
        <fullName evidence="4">Lipoprotein</fullName>
    </recommendedName>
</protein>
<accession>A0A1B3SM04</accession>
<keyword evidence="1" id="KW-0732">Signal</keyword>